<feature type="domain" description="Metalloprotease TldD/E N-terminal" evidence="2">
    <location>
        <begin position="20"/>
        <end position="83"/>
    </location>
</feature>
<dbReference type="GO" id="GO:0006508">
    <property type="term" value="P:proteolysis"/>
    <property type="evidence" value="ECO:0007669"/>
    <property type="project" value="InterPro"/>
</dbReference>
<protein>
    <submittedName>
        <fullName evidence="5">TldD/PmbA family protein</fullName>
    </submittedName>
</protein>
<dbReference type="RefSeq" id="WP_212724528.1">
    <property type="nucleotide sequence ID" value="NZ_CP071250.1"/>
</dbReference>
<evidence type="ECO:0000259" key="3">
    <source>
        <dbReference type="Pfam" id="PF19289"/>
    </source>
</evidence>
<dbReference type="Proteomes" id="UP001058072">
    <property type="component" value="Chromosome"/>
</dbReference>
<dbReference type="InterPro" id="IPR047657">
    <property type="entry name" value="PmbA"/>
</dbReference>
<dbReference type="Pfam" id="PF19290">
    <property type="entry name" value="PmbA_TldD_2nd"/>
    <property type="match status" value="1"/>
</dbReference>
<accession>A0A9Q9CEE0</accession>
<dbReference type="PANTHER" id="PTHR43421:SF1">
    <property type="entry name" value="METALLOPROTEASE PMBA"/>
    <property type="match status" value="1"/>
</dbReference>
<name>A0A9Q9CEE0_9FIRM</name>
<comment type="similarity">
    <text evidence="1">Belongs to the peptidase U62 family.</text>
</comment>
<dbReference type="InterPro" id="IPR036059">
    <property type="entry name" value="TldD/PmbA_sf"/>
</dbReference>
<dbReference type="SUPFAM" id="SSF111283">
    <property type="entry name" value="Putative modulator of DNA gyrase, PmbA/TldD"/>
    <property type="match status" value="1"/>
</dbReference>
<evidence type="ECO:0000313" key="6">
    <source>
        <dbReference type="Proteomes" id="UP001058072"/>
    </source>
</evidence>
<dbReference type="InterPro" id="IPR035068">
    <property type="entry name" value="TldD/PmbA_N"/>
</dbReference>
<dbReference type="Gene3D" id="3.30.2290.10">
    <property type="entry name" value="PmbA/TldD superfamily"/>
    <property type="match status" value="1"/>
</dbReference>
<dbReference type="PANTHER" id="PTHR43421">
    <property type="entry name" value="METALLOPROTEASE PMBA"/>
    <property type="match status" value="1"/>
</dbReference>
<feature type="domain" description="Metalloprotease TldD/E central" evidence="4">
    <location>
        <begin position="110"/>
        <end position="215"/>
    </location>
</feature>
<proteinExistence type="inferred from homology"/>
<dbReference type="InterPro" id="IPR002510">
    <property type="entry name" value="Metalloprtase-TldD/E_N"/>
</dbReference>
<evidence type="ECO:0000259" key="4">
    <source>
        <dbReference type="Pfam" id="PF19290"/>
    </source>
</evidence>
<dbReference type="InterPro" id="IPR045570">
    <property type="entry name" value="Metalloprtase-TldD/E_cen_dom"/>
</dbReference>
<organism evidence="5 6">
    <name type="scientific">Turicibacter bilis</name>
    <dbReference type="NCBI Taxonomy" id="2735723"/>
    <lineage>
        <taxon>Bacteria</taxon>
        <taxon>Bacillati</taxon>
        <taxon>Bacillota</taxon>
        <taxon>Erysipelotrichia</taxon>
        <taxon>Erysipelotrichales</taxon>
        <taxon>Turicibacteraceae</taxon>
        <taxon>Turicibacter</taxon>
    </lineage>
</organism>
<evidence type="ECO:0000256" key="1">
    <source>
        <dbReference type="ARBA" id="ARBA00005836"/>
    </source>
</evidence>
<evidence type="ECO:0000259" key="2">
    <source>
        <dbReference type="Pfam" id="PF01523"/>
    </source>
</evidence>
<dbReference type="EMBL" id="CP071250">
    <property type="protein sequence ID" value="UUF07399.1"/>
    <property type="molecule type" value="Genomic_DNA"/>
</dbReference>
<dbReference type="GO" id="GO:0008237">
    <property type="term" value="F:metallopeptidase activity"/>
    <property type="evidence" value="ECO:0007669"/>
    <property type="project" value="InterPro"/>
</dbReference>
<evidence type="ECO:0000313" key="5">
    <source>
        <dbReference type="EMBL" id="UUF07399.1"/>
    </source>
</evidence>
<gene>
    <name evidence="5" type="ORF">J0J70_07080</name>
</gene>
<dbReference type="InterPro" id="IPR045569">
    <property type="entry name" value="Metalloprtase-TldD/E_C"/>
</dbReference>
<dbReference type="AlphaFoldDB" id="A0A9Q9CEE0"/>
<reference evidence="5" key="1">
    <citation type="submission" date="2021-03" db="EMBL/GenBank/DDBJ databases">
        <title>Comparative Genomics and Metabolomics in the genus Turicibacter.</title>
        <authorList>
            <person name="Maki J."/>
            <person name="Looft T."/>
        </authorList>
    </citation>
    <scope>NUCLEOTIDE SEQUENCE</scope>
    <source>
        <strain evidence="5">ISU324</strain>
    </source>
</reference>
<dbReference type="Pfam" id="PF01523">
    <property type="entry name" value="PmbA_TldD_1st"/>
    <property type="match status" value="1"/>
</dbReference>
<feature type="domain" description="Metalloprotease TldD/E C-terminal" evidence="3">
    <location>
        <begin position="222"/>
        <end position="443"/>
    </location>
</feature>
<dbReference type="GO" id="GO:0005829">
    <property type="term" value="C:cytosol"/>
    <property type="evidence" value="ECO:0007669"/>
    <property type="project" value="TreeGrafter"/>
</dbReference>
<dbReference type="Pfam" id="PF19289">
    <property type="entry name" value="PmbA_TldD_3rd"/>
    <property type="match status" value="1"/>
</dbReference>
<sequence>MINLDLLFEAGSKAGLTDMEVYVVKNDNFSCKVFEQNVDSYSVSKTQGLSFRGVYEGKMGYTYTEKCDDSSIPFIVSSVIDNALLIEKDENEELYAGNDNYVSLNLYNESFNEVSALDKINFLKEVEKECFALDSRVKSVDYCAFSNGTTEVALKNTKGLDVSERQNFAYTYVSVLVSENGENKNDGDFIISTDFNDYEPKSLAKKIVSAALSQLGATKVKSGTYPIVLKNLVAGSILEAMSGIFSAEAVLKDLSRLKDKVGTSIANPLITIIDDPHLENGIGSSSFDGEGVATFAKEVITKGILNTYLHSLTTAKTFNVQPTGNASRASFKSSVNISPSNMYIKPQQTSFDEILQQVSNGIYVTDVQGLHAGLNAISGDFSLSASGFLIEDGKVTKPVHEMTIAGNFFDVLNHIVGVGNDLDFGPSNVGSPTLWIESLAVAGE</sequence>